<organism evidence="2 3">
    <name type="scientific">Elliptochloris bilobata</name>
    <dbReference type="NCBI Taxonomy" id="381761"/>
    <lineage>
        <taxon>Eukaryota</taxon>
        <taxon>Viridiplantae</taxon>
        <taxon>Chlorophyta</taxon>
        <taxon>core chlorophytes</taxon>
        <taxon>Trebouxiophyceae</taxon>
        <taxon>Trebouxiophyceae incertae sedis</taxon>
        <taxon>Elliptochloris clade</taxon>
        <taxon>Elliptochloris</taxon>
    </lineage>
</organism>
<feature type="compositionally biased region" description="Polar residues" evidence="1">
    <location>
        <begin position="289"/>
        <end position="302"/>
    </location>
</feature>
<gene>
    <name evidence="2" type="ORF">WJX81_003290</name>
</gene>
<reference evidence="2 3" key="1">
    <citation type="journal article" date="2024" name="Nat. Commun.">
        <title>Phylogenomics reveals the evolutionary origins of lichenization in chlorophyte algae.</title>
        <authorList>
            <person name="Puginier C."/>
            <person name="Libourel C."/>
            <person name="Otte J."/>
            <person name="Skaloud P."/>
            <person name="Haon M."/>
            <person name="Grisel S."/>
            <person name="Petersen M."/>
            <person name="Berrin J.G."/>
            <person name="Delaux P.M."/>
            <person name="Dal Grande F."/>
            <person name="Keller J."/>
        </authorList>
    </citation>
    <scope>NUCLEOTIDE SEQUENCE [LARGE SCALE GENOMIC DNA]</scope>
    <source>
        <strain evidence="2 3">SAG 245.80</strain>
    </source>
</reference>
<dbReference type="InterPro" id="IPR017853">
    <property type="entry name" value="GH"/>
</dbReference>
<dbReference type="AlphaFoldDB" id="A0AAW1QP92"/>
<sequence>MEEKRWNIVTGGAIPYNGSAPSEAMVEAAGELQKQKILDTARAPWAPTQLRASLPVTHAQAAAAGQEGVVEHANALASPSAGLTGWRRSLTGKFSAPSAAEFAQPRLASAISIEQDNSSTNAYLYQRAVVAAGTLYTLRVKAAVSSGAATAGVAFYNASGAIIAAPATDLESKNTTTRTFSVTAPLGVMAASVYVGKFDGTGGDVKLAEASFGAAASATINVNTGSWIRHMSPSGPGIVVNYWNDGPGSAYNNYGNGYFSALHSLSPGTLRYPGGEKSDSYAWAPPPWTSSTKPRPTLTRSQPNDWPFSDKGVFDYATNPVNYRNPPLDFDTFMSYVKATSAEPYLVLNYDSCNYILGPNDWSYDQLFALAKSWLTYIAQMGYKVVRFEFSNESYLSVYNGKARAGDYAWSLGHWALALKAILPNMLLGANGYPSWDAVGAADHEVGSSTYWWQQVFSQSGSSIGFLALHSYPIFNQNYNDYSYSNPNFQAHANAGQYILQRWASPADAQRIRLSFTETGVEDWAYKWPGYPCNLGMGIATFDILAQLISHPAVDDAHVWTTRWRTGAPNPSQSTANTDAFKGDNTLSPIGLAVAIAGKYMRTGDLVQSDSLYQIRSWAVMTPGYQGIHLMLLNRGFTAVSQPIQFNSYGGNRNNGQLWVFGAHSGFTSSPDTDTSPTFVQISTSLQIVNNQLIVQLKPVSLTVIVF</sequence>
<accession>A0AAW1QP92</accession>
<evidence type="ECO:0000313" key="3">
    <source>
        <dbReference type="Proteomes" id="UP001445335"/>
    </source>
</evidence>
<dbReference type="Proteomes" id="UP001445335">
    <property type="component" value="Unassembled WGS sequence"/>
</dbReference>
<comment type="caution">
    <text evidence="2">The sequence shown here is derived from an EMBL/GenBank/DDBJ whole genome shotgun (WGS) entry which is preliminary data.</text>
</comment>
<dbReference type="Gene3D" id="2.60.120.260">
    <property type="entry name" value="Galactose-binding domain-like"/>
    <property type="match status" value="1"/>
</dbReference>
<name>A0AAW1QP92_9CHLO</name>
<dbReference type="EMBL" id="JALJOU010000080">
    <property type="protein sequence ID" value="KAK9823048.1"/>
    <property type="molecule type" value="Genomic_DNA"/>
</dbReference>
<keyword evidence="3" id="KW-1185">Reference proteome</keyword>
<evidence type="ECO:0000256" key="1">
    <source>
        <dbReference type="SAM" id="MobiDB-lite"/>
    </source>
</evidence>
<dbReference type="SUPFAM" id="SSF51445">
    <property type="entry name" value="(Trans)glycosidases"/>
    <property type="match status" value="1"/>
</dbReference>
<feature type="region of interest" description="Disordered" evidence="1">
    <location>
        <begin position="283"/>
        <end position="302"/>
    </location>
</feature>
<protein>
    <submittedName>
        <fullName evidence="2">Uncharacterized protein</fullName>
    </submittedName>
</protein>
<proteinExistence type="predicted"/>
<evidence type="ECO:0000313" key="2">
    <source>
        <dbReference type="EMBL" id="KAK9823048.1"/>
    </source>
</evidence>
<dbReference type="Gene3D" id="3.20.20.80">
    <property type="entry name" value="Glycosidases"/>
    <property type="match status" value="1"/>
</dbReference>